<protein>
    <recommendedName>
        <fullName evidence="1">SET domain-containing protein</fullName>
    </recommendedName>
</protein>
<organism evidence="2 3">
    <name type="scientific">Sclerotinia borealis (strain F-4128)</name>
    <dbReference type="NCBI Taxonomy" id="1432307"/>
    <lineage>
        <taxon>Eukaryota</taxon>
        <taxon>Fungi</taxon>
        <taxon>Dikarya</taxon>
        <taxon>Ascomycota</taxon>
        <taxon>Pezizomycotina</taxon>
        <taxon>Leotiomycetes</taxon>
        <taxon>Helotiales</taxon>
        <taxon>Sclerotiniaceae</taxon>
        <taxon>Sclerotinia</taxon>
    </lineage>
</organism>
<evidence type="ECO:0000313" key="3">
    <source>
        <dbReference type="Proteomes" id="UP000019487"/>
    </source>
</evidence>
<sequence length="466" mass="52581">MGIDAGFDMVPRLSESAVDRKSWQFLIELIKKQYESDGLVEVRHNYIVFKAGEHPRLPFEGHKLLRFSSKISGRCAGGVKDYIDTVTQVAKLLFGSRVRKWSENFDETEFYNWQVVHESFRSYEQPGELNIPTTTAKYLSENHSTIGLDTKLFSIEQVPGKGKGLVARFNIDTGTRIVSEKPLFTITNLSPISLLESTIVAKLKELSKPEQREFLSLHNNLPGKYPFSGIVKTNALPCGPDSIVGGIYPTICLINHECTPNANQSWNQNLNRETIHAIRPIKAGEEITISYDTGNETSTRQAHLKSSFGFNCTCTLCSFPQLDIQASDTRRRNIELLDKAIGDAGRVMMQPEKSLADCHSLLRLIEDEYKGAASVLVASVYYDAFQISVTHGDQARASIFAERGYKRKVVCEGEDNPETGRMKGFMERPAMHRNFGASSRWKTLKGLVPKGLDEEEFERWLWREGR</sequence>
<dbReference type="Proteomes" id="UP000019487">
    <property type="component" value="Unassembled WGS sequence"/>
</dbReference>
<keyword evidence="3" id="KW-1185">Reference proteome</keyword>
<dbReference type="SMART" id="SM00317">
    <property type="entry name" value="SET"/>
    <property type="match status" value="1"/>
</dbReference>
<name>W9CGY6_SCLBF</name>
<dbReference type="Gene3D" id="1.25.40.10">
    <property type="entry name" value="Tetratricopeptide repeat domain"/>
    <property type="match status" value="1"/>
</dbReference>
<dbReference type="CDD" id="cd20071">
    <property type="entry name" value="SET_SMYD"/>
    <property type="match status" value="1"/>
</dbReference>
<gene>
    <name evidence="2" type="ORF">SBOR_5587</name>
</gene>
<dbReference type="Gene3D" id="2.170.270.10">
    <property type="entry name" value="SET domain"/>
    <property type="match status" value="1"/>
</dbReference>
<dbReference type="PROSITE" id="PS50280">
    <property type="entry name" value="SET"/>
    <property type="match status" value="1"/>
</dbReference>
<dbReference type="SUPFAM" id="SSF82199">
    <property type="entry name" value="SET domain"/>
    <property type="match status" value="1"/>
</dbReference>
<evidence type="ECO:0000259" key="1">
    <source>
        <dbReference type="PROSITE" id="PS50280"/>
    </source>
</evidence>
<dbReference type="InterPro" id="IPR011990">
    <property type="entry name" value="TPR-like_helical_dom_sf"/>
</dbReference>
<comment type="caution">
    <text evidence="2">The sequence shown here is derived from an EMBL/GenBank/DDBJ whole genome shotgun (WGS) entry which is preliminary data.</text>
</comment>
<dbReference type="AlphaFoldDB" id="W9CGY6"/>
<accession>W9CGY6</accession>
<dbReference type="EMBL" id="AYSA01000272">
    <property type="protein sequence ID" value="ESZ94009.1"/>
    <property type="molecule type" value="Genomic_DNA"/>
</dbReference>
<dbReference type="STRING" id="1432307.W9CGY6"/>
<reference evidence="2 3" key="1">
    <citation type="journal article" date="2014" name="Genome Announc.">
        <title>Draft genome sequence of Sclerotinia borealis, a psychrophilic plant pathogenic fungus.</title>
        <authorList>
            <person name="Mardanov A.V."/>
            <person name="Beletsky A.V."/>
            <person name="Kadnikov V.V."/>
            <person name="Ignatov A.N."/>
            <person name="Ravin N.V."/>
        </authorList>
    </citation>
    <scope>NUCLEOTIDE SEQUENCE [LARGE SCALE GENOMIC DNA]</scope>
    <source>
        <strain evidence="3">F-4157</strain>
    </source>
</reference>
<evidence type="ECO:0000313" key="2">
    <source>
        <dbReference type="EMBL" id="ESZ94009.1"/>
    </source>
</evidence>
<dbReference type="PANTHER" id="PTHR47332">
    <property type="entry name" value="SET DOMAIN-CONTAINING PROTEIN 5"/>
    <property type="match status" value="1"/>
</dbReference>
<dbReference type="InterPro" id="IPR053185">
    <property type="entry name" value="SET_domain_protein"/>
</dbReference>
<proteinExistence type="predicted"/>
<dbReference type="InterPro" id="IPR046341">
    <property type="entry name" value="SET_dom_sf"/>
</dbReference>
<dbReference type="Pfam" id="PF00856">
    <property type="entry name" value="SET"/>
    <property type="match status" value="1"/>
</dbReference>
<feature type="domain" description="SET" evidence="1">
    <location>
        <begin position="151"/>
        <end position="292"/>
    </location>
</feature>
<dbReference type="PANTHER" id="PTHR47332:SF4">
    <property type="entry name" value="SET DOMAIN-CONTAINING PROTEIN 5"/>
    <property type="match status" value="1"/>
</dbReference>
<dbReference type="OrthoDB" id="265717at2759"/>
<dbReference type="HOGENOM" id="CLU_028281_0_0_1"/>
<dbReference type="InterPro" id="IPR001214">
    <property type="entry name" value="SET_dom"/>
</dbReference>